<feature type="region of interest" description="Disordered" evidence="2">
    <location>
        <begin position="282"/>
        <end position="356"/>
    </location>
</feature>
<evidence type="ECO:0000256" key="2">
    <source>
        <dbReference type="SAM" id="MobiDB-lite"/>
    </source>
</evidence>
<dbReference type="Pfam" id="PF00098">
    <property type="entry name" value="zf-CCHC"/>
    <property type="match status" value="1"/>
</dbReference>
<dbReference type="GeneID" id="85322962"/>
<evidence type="ECO:0000256" key="1">
    <source>
        <dbReference type="PROSITE-ProRule" id="PRU00047"/>
    </source>
</evidence>
<keyword evidence="5" id="KW-1185">Reference proteome</keyword>
<accession>A0AA40AVA1</accession>
<evidence type="ECO:0000313" key="4">
    <source>
        <dbReference type="EMBL" id="KAK0722609.1"/>
    </source>
</evidence>
<dbReference type="PROSITE" id="PS50158">
    <property type="entry name" value="ZF_CCHC"/>
    <property type="match status" value="1"/>
</dbReference>
<dbReference type="AlphaFoldDB" id="A0AA40AVA1"/>
<dbReference type="RefSeq" id="XP_060298533.1">
    <property type="nucleotide sequence ID" value="XM_060439692.1"/>
</dbReference>
<dbReference type="Proteomes" id="UP001172101">
    <property type="component" value="Unassembled WGS sequence"/>
</dbReference>
<comment type="caution">
    <text evidence="4">The sequence shown here is derived from an EMBL/GenBank/DDBJ whole genome shotgun (WGS) entry which is preliminary data.</text>
</comment>
<feature type="domain" description="CCHC-type" evidence="3">
    <location>
        <begin position="363"/>
        <end position="376"/>
    </location>
</feature>
<feature type="compositionally biased region" description="Polar residues" evidence="2">
    <location>
        <begin position="332"/>
        <end position="354"/>
    </location>
</feature>
<name>A0AA40AVA1_9PEZI</name>
<evidence type="ECO:0000259" key="3">
    <source>
        <dbReference type="PROSITE" id="PS50158"/>
    </source>
</evidence>
<keyword evidence="1" id="KW-0479">Metal-binding</keyword>
<dbReference type="InterPro" id="IPR036875">
    <property type="entry name" value="Znf_CCHC_sf"/>
</dbReference>
<proteinExistence type="predicted"/>
<keyword evidence="1" id="KW-0863">Zinc-finger</keyword>
<dbReference type="EMBL" id="JAUIRO010000003">
    <property type="protein sequence ID" value="KAK0722609.1"/>
    <property type="molecule type" value="Genomic_DNA"/>
</dbReference>
<dbReference type="Gene3D" id="4.10.60.10">
    <property type="entry name" value="Zinc finger, CCHC-type"/>
    <property type="match status" value="1"/>
</dbReference>
<organism evidence="4 5">
    <name type="scientific">Lasiosphaeria miniovina</name>
    <dbReference type="NCBI Taxonomy" id="1954250"/>
    <lineage>
        <taxon>Eukaryota</taxon>
        <taxon>Fungi</taxon>
        <taxon>Dikarya</taxon>
        <taxon>Ascomycota</taxon>
        <taxon>Pezizomycotina</taxon>
        <taxon>Sordariomycetes</taxon>
        <taxon>Sordariomycetidae</taxon>
        <taxon>Sordariales</taxon>
        <taxon>Lasiosphaeriaceae</taxon>
        <taxon>Lasiosphaeria</taxon>
    </lineage>
</organism>
<feature type="region of interest" description="Disordered" evidence="2">
    <location>
        <begin position="378"/>
        <end position="421"/>
    </location>
</feature>
<protein>
    <recommendedName>
        <fullName evidence="3">CCHC-type domain-containing protein</fullName>
    </recommendedName>
</protein>
<gene>
    <name evidence="4" type="ORF">B0T26DRAFT_674293</name>
</gene>
<dbReference type="GO" id="GO:0008270">
    <property type="term" value="F:zinc ion binding"/>
    <property type="evidence" value="ECO:0007669"/>
    <property type="project" value="UniProtKB-KW"/>
</dbReference>
<dbReference type="InterPro" id="IPR001878">
    <property type="entry name" value="Znf_CCHC"/>
</dbReference>
<reference evidence="4" key="1">
    <citation type="submission" date="2023-06" db="EMBL/GenBank/DDBJ databases">
        <title>Genome-scale phylogeny and comparative genomics of the fungal order Sordariales.</title>
        <authorList>
            <consortium name="Lawrence Berkeley National Laboratory"/>
            <person name="Hensen N."/>
            <person name="Bonometti L."/>
            <person name="Westerberg I."/>
            <person name="Brannstrom I.O."/>
            <person name="Guillou S."/>
            <person name="Cros-Aarteil S."/>
            <person name="Calhoun S."/>
            <person name="Haridas S."/>
            <person name="Kuo A."/>
            <person name="Mondo S."/>
            <person name="Pangilinan J."/>
            <person name="Riley R."/>
            <person name="LaButti K."/>
            <person name="Andreopoulos B."/>
            <person name="Lipzen A."/>
            <person name="Chen C."/>
            <person name="Yanf M."/>
            <person name="Daum C."/>
            <person name="Ng V."/>
            <person name="Clum A."/>
            <person name="Steindorff A."/>
            <person name="Ohm R."/>
            <person name="Martin F."/>
            <person name="Silar P."/>
            <person name="Natvig D."/>
            <person name="Lalanne C."/>
            <person name="Gautier V."/>
            <person name="Ament-velasquez S.L."/>
            <person name="Kruys A."/>
            <person name="Hutchinson M.I."/>
            <person name="Powell A.J."/>
            <person name="Barry K."/>
            <person name="Miller A.N."/>
            <person name="Grigoriev I.V."/>
            <person name="Debuchy R."/>
            <person name="Gladieux P."/>
            <person name="Thoren M.H."/>
            <person name="Johannesson H."/>
        </authorList>
    </citation>
    <scope>NUCLEOTIDE SEQUENCE</scope>
    <source>
        <strain evidence="4">SMH2392-1A</strain>
    </source>
</reference>
<feature type="compositionally biased region" description="Basic and acidic residues" evidence="2">
    <location>
        <begin position="298"/>
        <end position="329"/>
    </location>
</feature>
<keyword evidence="1" id="KW-0862">Zinc</keyword>
<evidence type="ECO:0000313" key="5">
    <source>
        <dbReference type="Proteomes" id="UP001172101"/>
    </source>
</evidence>
<dbReference type="SMART" id="SM00343">
    <property type="entry name" value="ZnF_C2HC"/>
    <property type="match status" value="1"/>
</dbReference>
<feature type="compositionally biased region" description="Acidic residues" evidence="2">
    <location>
        <begin position="411"/>
        <end position="421"/>
    </location>
</feature>
<feature type="region of interest" description="Disordered" evidence="2">
    <location>
        <begin position="1"/>
        <end position="60"/>
    </location>
</feature>
<sequence length="421" mass="47912">MAGNTRGKGRATPQASSSRRTVLEDFEDTETQTPDQQTEGESPTMRDQLAPGTPAPSSMDPQQFQALMMQAMTNFSTGLGTLGVTLANLGTQGGPLRAKDDRPPAYAVSKLKFDASFQDREDWLQAVEQGNATRQDRPQWLQVQWASTWMEPETQQQWRAYQKQLHEGDFEQITWQEFEDYVSSDCLGSKSGEVQAHKDWLVCNQRGRSPQEFYREWAALVRRLPGMEINSTFMARDYWIKLDRFYHNRYAEAVPNVTSAKDCAEWCERIWLARLYTRNGNDRDAHRKRLGSPTNLGEARKLPRTTEDAYSGLRHDKARIQRRELRDLPTRNPFTSGRPATQTPPATGSNTQAPLRNREPITCYNCGKQGHVQRQCTLPRAEARPGPGARIQNIGIEDDSDHGSRYLAPSDSEDDSENERR</sequence>
<dbReference type="SUPFAM" id="SSF57756">
    <property type="entry name" value="Retrovirus zinc finger-like domains"/>
    <property type="match status" value="1"/>
</dbReference>
<dbReference type="GO" id="GO:0003676">
    <property type="term" value="F:nucleic acid binding"/>
    <property type="evidence" value="ECO:0007669"/>
    <property type="project" value="InterPro"/>
</dbReference>